<comment type="caution">
    <text evidence="1">The sequence shown here is derived from an EMBL/GenBank/DDBJ whole genome shotgun (WGS) entry which is preliminary data.</text>
</comment>
<evidence type="ECO:0000313" key="2">
    <source>
        <dbReference type="Proteomes" id="UP001551189"/>
    </source>
</evidence>
<dbReference type="Proteomes" id="UP001551189">
    <property type="component" value="Unassembled WGS sequence"/>
</dbReference>
<dbReference type="RefSeq" id="WP_359703538.1">
    <property type="nucleotide sequence ID" value="NZ_JBEYXT010000521.1"/>
</dbReference>
<reference evidence="1 2" key="1">
    <citation type="submission" date="2024-06" db="EMBL/GenBank/DDBJ databases">
        <title>The Natural Products Discovery Center: Release of the First 8490 Sequenced Strains for Exploring Actinobacteria Biosynthetic Diversity.</title>
        <authorList>
            <person name="Kalkreuter E."/>
            <person name="Kautsar S.A."/>
            <person name="Yang D."/>
            <person name="Bader C.D."/>
            <person name="Teijaro C.N."/>
            <person name="Fluegel L."/>
            <person name="Davis C.M."/>
            <person name="Simpson J.R."/>
            <person name="Lauterbach L."/>
            <person name="Steele A.D."/>
            <person name="Gui C."/>
            <person name="Meng S."/>
            <person name="Li G."/>
            <person name="Viehrig K."/>
            <person name="Ye F."/>
            <person name="Su P."/>
            <person name="Kiefer A.F."/>
            <person name="Nichols A."/>
            <person name="Cepeda A.J."/>
            <person name="Yan W."/>
            <person name="Fan B."/>
            <person name="Jiang Y."/>
            <person name="Adhikari A."/>
            <person name="Zheng C.-J."/>
            <person name="Schuster L."/>
            <person name="Cowan T.M."/>
            <person name="Smanski M.J."/>
            <person name="Chevrette M.G."/>
            <person name="De Carvalho L.P.S."/>
            <person name="Shen B."/>
        </authorList>
    </citation>
    <scope>NUCLEOTIDE SEQUENCE [LARGE SCALE GENOMIC DNA]</scope>
    <source>
        <strain evidence="1 2">NPDC046851</strain>
    </source>
</reference>
<keyword evidence="2" id="KW-1185">Reference proteome</keyword>
<evidence type="ECO:0000313" key="1">
    <source>
        <dbReference type="EMBL" id="MEU6807299.1"/>
    </source>
</evidence>
<protein>
    <submittedName>
        <fullName evidence="1">Uncharacterized protein</fullName>
    </submittedName>
</protein>
<proteinExistence type="predicted"/>
<dbReference type="EMBL" id="JBEYXT010000521">
    <property type="protein sequence ID" value="MEU6807299.1"/>
    <property type="molecule type" value="Genomic_DNA"/>
</dbReference>
<accession>A0ABV3BCW4</accession>
<gene>
    <name evidence="1" type="ORF">ABZ931_41090</name>
</gene>
<organism evidence="1 2">
    <name type="scientific">Streptomyces neyagawaensis</name>
    <dbReference type="NCBI Taxonomy" id="42238"/>
    <lineage>
        <taxon>Bacteria</taxon>
        <taxon>Bacillati</taxon>
        <taxon>Actinomycetota</taxon>
        <taxon>Actinomycetes</taxon>
        <taxon>Kitasatosporales</taxon>
        <taxon>Streptomycetaceae</taxon>
        <taxon>Streptomyces</taxon>
    </lineage>
</organism>
<name>A0ABV3BCW4_9ACTN</name>
<sequence>MSSNTLDHVRLKRLVLDRIPLFVIDFVIDGRRLGPRLSAPTPRDTR</sequence>